<dbReference type="NCBIfam" id="TIGR01552">
    <property type="entry name" value="phd_fam"/>
    <property type="match status" value="1"/>
</dbReference>
<dbReference type="SUPFAM" id="SSF143120">
    <property type="entry name" value="YefM-like"/>
    <property type="match status" value="1"/>
</dbReference>
<comment type="similarity">
    <text evidence="1 2">Belongs to the phD/YefM antitoxin family.</text>
</comment>
<dbReference type="InterPro" id="IPR051405">
    <property type="entry name" value="phD/YefM_antitoxin"/>
</dbReference>
<dbReference type="AlphaFoldDB" id="W0DXB2"/>
<dbReference type="FunCoup" id="W0DXB2">
    <property type="interactions" value="2"/>
</dbReference>
<dbReference type="HOGENOM" id="CLU_155837_1_1_6"/>
<dbReference type="PANTHER" id="PTHR33713">
    <property type="entry name" value="ANTITOXIN YAFN-RELATED"/>
    <property type="match status" value="1"/>
</dbReference>
<protein>
    <recommendedName>
        <fullName evidence="2">Antitoxin</fullName>
    </recommendedName>
</protein>
<gene>
    <name evidence="3" type="ORF">THIAE_06865</name>
</gene>
<dbReference type="InParanoid" id="W0DXB2"/>
<dbReference type="Proteomes" id="UP000005380">
    <property type="component" value="Chromosome"/>
</dbReference>
<evidence type="ECO:0000313" key="4">
    <source>
        <dbReference type="Proteomes" id="UP000005380"/>
    </source>
</evidence>
<accession>W0DXB2</accession>
<dbReference type="InterPro" id="IPR006442">
    <property type="entry name" value="Antitoxin_Phd/YefM"/>
</dbReference>
<dbReference type="Pfam" id="PF02604">
    <property type="entry name" value="PhdYeFM_antitox"/>
    <property type="match status" value="1"/>
</dbReference>
<sequence length="85" mass="9652">MQAVTYSWARNHLAESINQVCDNHEAMVITKKNDRAAVLMSLEDYQALEETAYLLRSPKNAKRLMDSIHELESGQSQARALVECD</sequence>
<evidence type="ECO:0000256" key="1">
    <source>
        <dbReference type="ARBA" id="ARBA00009981"/>
    </source>
</evidence>
<dbReference type="InterPro" id="IPR036165">
    <property type="entry name" value="YefM-like_sf"/>
</dbReference>
<evidence type="ECO:0000256" key="2">
    <source>
        <dbReference type="RuleBase" id="RU362080"/>
    </source>
</evidence>
<dbReference type="STRING" id="717772.THIAE_06865"/>
<evidence type="ECO:0000313" key="3">
    <source>
        <dbReference type="EMBL" id="AHF01516.1"/>
    </source>
</evidence>
<dbReference type="PANTHER" id="PTHR33713:SF6">
    <property type="entry name" value="ANTITOXIN YEFM"/>
    <property type="match status" value="1"/>
</dbReference>
<dbReference type="eggNOG" id="COG2161">
    <property type="taxonomic scope" value="Bacteria"/>
</dbReference>
<name>W0DXB2_9GAMM</name>
<dbReference type="OrthoDB" id="9802003at2"/>
<dbReference type="Gene3D" id="3.40.1620.10">
    <property type="entry name" value="YefM-like domain"/>
    <property type="match status" value="1"/>
</dbReference>
<proteinExistence type="inferred from homology"/>
<comment type="function">
    <text evidence="2">Antitoxin component of a type II toxin-antitoxin (TA) system.</text>
</comment>
<dbReference type="RefSeq" id="WP_006461054.1">
    <property type="nucleotide sequence ID" value="NZ_CP007030.1"/>
</dbReference>
<dbReference type="Gene3D" id="6.10.250.330">
    <property type="match status" value="1"/>
</dbReference>
<reference evidence="3 4" key="1">
    <citation type="submission" date="2013-12" db="EMBL/GenBank/DDBJ databases">
        <authorList>
            <consortium name="DOE Joint Genome Institute"/>
            <person name="Kappler U."/>
            <person name="Huntemann M."/>
            <person name="Han J."/>
            <person name="Chen A."/>
            <person name="Kyrpides N."/>
            <person name="Mavromatis K."/>
            <person name="Markowitz V."/>
            <person name="Palaniappan K."/>
            <person name="Ivanova N."/>
            <person name="Schaumberg A."/>
            <person name="Pati A."/>
            <person name="Liolios K."/>
            <person name="Nordberg H.P."/>
            <person name="Cantor M.N."/>
            <person name="Hua S.X."/>
            <person name="Woyke T."/>
        </authorList>
    </citation>
    <scope>NUCLEOTIDE SEQUENCE [LARGE SCALE GENOMIC DNA]</scope>
    <source>
        <strain evidence="4">AL2</strain>
    </source>
</reference>
<organism evidence="3 4">
    <name type="scientific">Thiomicrospira aerophila AL3</name>
    <dbReference type="NCBI Taxonomy" id="717772"/>
    <lineage>
        <taxon>Bacteria</taxon>
        <taxon>Pseudomonadati</taxon>
        <taxon>Pseudomonadota</taxon>
        <taxon>Gammaproteobacteria</taxon>
        <taxon>Thiotrichales</taxon>
        <taxon>Piscirickettsiaceae</taxon>
        <taxon>Thiomicrospira</taxon>
    </lineage>
</organism>
<keyword evidence="4" id="KW-1185">Reference proteome</keyword>
<dbReference type="EMBL" id="CP007030">
    <property type="protein sequence ID" value="AHF01516.1"/>
    <property type="molecule type" value="Genomic_DNA"/>
</dbReference>
<dbReference type="KEGG" id="tao:THIAE_06865"/>